<sequence length="279" mass="27690">MVSTTINFSGLMCLALALGPAVVLSAPQLPALPFPDIINHGPETTNQGPDNSETSAGSGVNIGIPGGPYVNVGAGFLGSHRGPCGPGSGDDQGAGAGVDVGIPGGPRVNVGNGEFSHQGGYPCPEPPAIVVVPTTTTANPPPVVAVHTTTANPPPVVAVHTTTANPPPVVVVPIATVNLPTEIVTPPVETAHPPTWSEIPTILPPTFTTPISGPLTTVPAVWAPLQSSVPLIHPAVPTASALPSAVPSVPVVSVFNAGSSLAPGIFLAVALPIILAFLQ</sequence>
<accession>K9GIM7</accession>
<evidence type="ECO:0000313" key="3">
    <source>
        <dbReference type="EMBL" id="EKV14543.1"/>
    </source>
</evidence>
<keyword evidence="4" id="KW-1185">Reference proteome</keyword>
<evidence type="ECO:0000313" key="4">
    <source>
        <dbReference type="Proteomes" id="UP000009882"/>
    </source>
</evidence>
<reference evidence="4" key="1">
    <citation type="journal article" date="2012" name="BMC Genomics">
        <title>Genome sequence of the necrotrophic fungus Penicillium digitatum, the main postharvest pathogen of citrus.</title>
        <authorList>
            <person name="Marcet-Houben M."/>
            <person name="Ballester A.-R."/>
            <person name="de la Fuente B."/>
            <person name="Harries E."/>
            <person name="Marcos J.F."/>
            <person name="Gonzalez-Candelas L."/>
            <person name="Gabaldon T."/>
        </authorList>
    </citation>
    <scope>NUCLEOTIDE SEQUENCE [LARGE SCALE GENOMIC DNA]</scope>
    <source>
        <strain evidence="4">PHI26 / CECT 20796</strain>
    </source>
</reference>
<proteinExistence type="predicted"/>
<feature type="signal peptide" evidence="2">
    <location>
        <begin position="1"/>
        <end position="25"/>
    </location>
</feature>
<dbReference type="OrthoDB" id="4510425at2759"/>
<dbReference type="EMBL" id="AKCT01000133">
    <property type="protein sequence ID" value="EKV14543.1"/>
    <property type="molecule type" value="Genomic_DNA"/>
</dbReference>
<evidence type="ECO:0000256" key="1">
    <source>
        <dbReference type="SAM" id="MobiDB-lite"/>
    </source>
</evidence>
<dbReference type="AlphaFoldDB" id="K9GIM7"/>
<dbReference type="Proteomes" id="UP000009882">
    <property type="component" value="Unassembled WGS sequence"/>
</dbReference>
<feature type="region of interest" description="Disordered" evidence="1">
    <location>
        <begin position="37"/>
        <end position="62"/>
    </location>
</feature>
<keyword evidence="2" id="KW-0732">Signal</keyword>
<feature type="compositionally biased region" description="Polar residues" evidence="1">
    <location>
        <begin position="42"/>
        <end position="58"/>
    </location>
</feature>
<comment type="caution">
    <text evidence="3">The sequence shown here is derived from an EMBL/GenBank/DDBJ whole genome shotgun (WGS) entry which is preliminary data.</text>
</comment>
<name>K9GIM7_PEND2</name>
<dbReference type="STRING" id="1170229.K9GIM7"/>
<organism evidence="3 4">
    <name type="scientific">Penicillium digitatum (strain PHI26 / CECT 20796)</name>
    <name type="common">Green mold</name>
    <dbReference type="NCBI Taxonomy" id="1170229"/>
    <lineage>
        <taxon>Eukaryota</taxon>
        <taxon>Fungi</taxon>
        <taxon>Dikarya</taxon>
        <taxon>Ascomycota</taxon>
        <taxon>Pezizomycotina</taxon>
        <taxon>Eurotiomycetes</taxon>
        <taxon>Eurotiomycetidae</taxon>
        <taxon>Eurotiales</taxon>
        <taxon>Aspergillaceae</taxon>
        <taxon>Penicillium</taxon>
    </lineage>
</organism>
<dbReference type="HOGENOM" id="CLU_973527_0_0_1"/>
<dbReference type="InParanoid" id="K9GIM7"/>
<protein>
    <submittedName>
        <fullName evidence="3">Uncharacterized protein</fullName>
    </submittedName>
</protein>
<evidence type="ECO:0000256" key="2">
    <source>
        <dbReference type="SAM" id="SignalP"/>
    </source>
</evidence>
<dbReference type="OMA" id="EPAYTCK"/>
<gene>
    <name evidence="3" type="ORF">PDIG_32570</name>
</gene>
<feature type="chain" id="PRO_5003929420" evidence="2">
    <location>
        <begin position="26"/>
        <end position="279"/>
    </location>
</feature>